<sequence>MPASFTQSPHPSYRALPHVQEDAYAEYYPLADYESSTSGTIRYLADVPHIPTPSLSTRVDYIASDITNASPDPAWLPYTLRWVCLASILFFSAVLEILVVIAHVISARQKGLVADDGSGSIVIFSKFVPTLLAVTHGILLSILLNDVRRTQPFANLASPSGAPAEQSLTWIADAWWECLLASLPKRHVKKTSWALFCATVAFMFSFLIVSPFSSTLLVSQDVLFAEDQPFSQLDISSALPLQSNPIGTTYFRTVSSLLQNVTTSAWITDSYAVLPFWPSTMGSAPLGPILFDSAQTWSAKTTVFDVEVNCEQMNLVEFLSLDWVDPELNATIPAHRARLLSPSGCDLNLTLADGGDLAGIGGAVWSSWRDINITTFNSGFDTPFNIGGCVQDEIIFLSKPFYWATFANATVIGQACKTSYFTGNPSVTVTLSKSASLVEVDELEYLSIRKLIPGNVADLSSFQRVFLNDTNWSRHLKKPLGSRRAFASGPAIMLSALYDFSPEKMVADSSFTRNAERVKQRFFGELLRDVFDTTSISDAVKTTGTIIDTKRRVVVVSAVAIILEISLLLQIILLSTVLLTTRLSRRPLGLFADPAPPIRVAKLISNEAGTLQSLDSLHGASSKELEHSLSNKRYLLNRGRIRLITGEYTEGSANKPTSKKQGPHQPTVLNPAHTEKQSHTFSIWMFVILIFLLSTVLTVIAYLYWYSDAVGLYQTAFVYAFDVSLGGLDLGDVNPASLITTLVAVSIGLWWGSLDTALRRIQPYLVLAKKPMTRSSSEGVLISYISSYLLWAAWRALKYSHRVLALVCTGAFLSEIRTFN</sequence>
<evidence type="ECO:0000256" key="2">
    <source>
        <dbReference type="SAM" id="Phobius"/>
    </source>
</evidence>
<gene>
    <name evidence="3" type="ORF">RRF57_011406</name>
</gene>
<evidence type="ECO:0000313" key="4">
    <source>
        <dbReference type="Proteomes" id="UP001305414"/>
    </source>
</evidence>
<feature type="transmembrane region" description="Helical" evidence="2">
    <location>
        <begin position="117"/>
        <end position="144"/>
    </location>
</feature>
<keyword evidence="2" id="KW-0472">Membrane</keyword>
<feature type="region of interest" description="Disordered" evidence="1">
    <location>
        <begin position="650"/>
        <end position="671"/>
    </location>
</feature>
<dbReference type="InterPro" id="IPR021840">
    <property type="entry name" value="DUF3433"/>
</dbReference>
<proteinExistence type="predicted"/>
<keyword evidence="2" id="KW-1133">Transmembrane helix</keyword>
<name>A0AAN7UWP7_9PEZI</name>
<keyword evidence="4" id="KW-1185">Reference proteome</keyword>
<evidence type="ECO:0000313" key="3">
    <source>
        <dbReference type="EMBL" id="KAK5635694.1"/>
    </source>
</evidence>
<dbReference type="Proteomes" id="UP001305414">
    <property type="component" value="Unassembled WGS sequence"/>
</dbReference>
<comment type="caution">
    <text evidence="3">The sequence shown here is derived from an EMBL/GenBank/DDBJ whole genome shotgun (WGS) entry which is preliminary data.</text>
</comment>
<feature type="transmembrane region" description="Helical" evidence="2">
    <location>
        <begin position="82"/>
        <end position="105"/>
    </location>
</feature>
<dbReference type="AlphaFoldDB" id="A0AAN7UWP7"/>
<feature type="transmembrane region" description="Helical" evidence="2">
    <location>
        <begin position="779"/>
        <end position="797"/>
    </location>
</feature>
<feature type="transmembrane region" description="Helical" evidence="2">
    <location>
        <begin position="553"/>
        <end position="579"/>
    </location>
</feature>
<dbReference type="Pfam" id="PF11915">
    <property type="entry name" value="DUF3433"/>
    <property type="match status" value="2"/>
</dbReference>
<feature type="transmembrane region" description="Helical" evidence="2">
    <location>
        <begin position="193"/>
        <end position="212"/>
    </location>
</feature>
<evidence type="ECO:0000256" key="1">
    <source>
        <dbReference type="SAM" id="MobiDB-lite"/>
    </source>
</evidence>
<keyword evidence="2" id="KW-0812">Transmembrane</keyword>
<dbReference type="PANTHER" id="PTHR37544">
    <property type="entry name" value="SPRAY-RELATED"/>
    <property type="match status" value="1"/>
</dbReference>
<feature type="transmembrane region" description="Helical" evidence="2">
    <location>
        <begin position="683"/>
        <end position="705"/>
    </location>
</feature>
<accession>A0AAN7UWP7</accession>
<protein>
    <submittedName>
        <fullName evidence="3">Uncharacterized protein</fullName>
    </submittedName>
</protein>
<feature type="transmembrane region" description="Helical" evidence="2">
    <location>
        <begin position="736"/>
        <end position="758"/>
    </location>
</feature>
<dbReference type="PANTHER" id="PTHR37544:SF3">
    <property type="entry name" value="SPRAY"/>
    <property type="match status" value="1"/>
</dbReference>
<reference evidence="3 4" key="1">
    <citation type="submission" date="2023-10" db="EMBL/GenBank/DDBJ databases">
        <title>Draft genome sequence of Xylaria bambusicola isolate GMP-LS, the root and basal stem rot pathogen of sugarcane in Indonesia.</title>
        <authorList>
            <person name="Selvaraj P."/>
            <person name="Muralishankar V."/>
            <person name="Muruganantham S."/>
            <person name="Sp S."/>
            <person name="Haryani S."/>
            <person name="Lau K.J.X."/>
            <person name="Naqvi N.I."/>
        </authorList>
    </citation>
    <scope>NUCLEOTIDE SEQUENCE [LARGE SCALE GENOMIC DNA]</scope>
    <source>
        <strain evidence="3">GMP-LS</strain>
    </source>
</reference>
<dbReference type="EMBL" id="JAWHQM010000057">
    <property type="protein sequence ID" value="KAK5635694.1"/>
    <property type="molecule type" value="Genomic_DNA"/>
</dbReference>
<organism evidence="3 4">
    <name type="scientific">Xylaria bambusicola</name>
    <dbReference type="NCBI Taxonomy" id="326684"/>
    <lineage>
        <taxon>Eukaryota</taxon>
        <taxon>Fungi</taxon>
        <taxon>Dikarya</taxon>
        <taxon>Ascomycota</taxon>
        <taxon>Pezizomycotina</taxon>
        <taxon>Sordariomycetes</taxon>
        <taxon>Xylariomycetidae</taxon>
        <taxon>Xylariales</taxon>
        <taxon>Xylariaceae</taxon>
        <taxon>Xylaria</taxon>
    </lineage>
</organism>